<dbReference type="GO" id="GO:0000139">
    <property type="term" value="C:Golgi membrane"/>
    <property type="evidence" value="ECO:0007669"/>
    <property type="project" value="UniProtKB-SubCell"/>
</dbReference>
<gene>
    <name evidence="15" type="primary">Tpst2</name>
    <name evidence="15" type="ORF">COCCOC_R02444</name>
</gene>
<keyword evidence="16" id="KW-1185">Reference proteome</keyword>
<organism evidence="15 16">
    <name type="scientific">Cochlearius cochlearius</name>
    <name type="common">Boat-billed heron</name>
    <dbReference type="NCBI Taxonomy" id="110676"/>
    <lineage>
        <taxon>Eukaryota</taxon>
        <taxon>Metazoa</taxon>
        <taxon>Chordata</taxon>
        <taxon>Craniata</taxon>
        <taxon>Vertebrata</taxon>
        <taxon>Euteleostomi</taxon>
        <taxon>Archelosauria</taxon>
        <taxon>Archosauria</taxon>
        <taxon>Dinosauria</taxon>
        <taxon>Saurischia</taxon>
        <taxon>Theropoda</taxon>
        <taxon>Coelurosauria</taxon>
        <taxon>Aves</taxon>
        <taxon>Neognathae</taxon>
        <taxon>Neoaves</taxon>
        <taxon>Aequornithes</taxon>
        <taxon>Pelecaniformes</taxon>
        <taxon>Ardeidae</taxon>
        <taxon>Cochlearius</taxon>
    </lineage>
</organism>
<evidence type="ECO:0000256" key="2">
    <source>
        <dbReference type="ARBA" id="ARBA00004323"/>
    </source>
</evidence>
<keyword evidence="6" id="KW-0735">Signal-anchor</keyword>
<evidence type="ECO:0000256" key="3">
    <source>
        <dbReference type="ARBA" id="ARBA00009988"/>
    </source>
</evidence>
<protein>
    <recommendedName>
        <fullName evidence="13">Protein-tyrosine sulfotransferase</fullName>
        <ecNumber evidence="13">2.8.2.20</ecNumber>
    </recommendedName>
</protein>
<sequence length="360" mass="40180">MRVTPPRVLLVVGSVVALPPTLHLGQQVLECQPPLSERRHRLMRPETPPLVMMDSNHVEYRPPKEMPLIFIGGVPPPRTTLMRAMLDAHPPPRCGEETRIIPRVPPMRQAWSKSGREKPPLDEAGVTDQVLDAPPQAFILEVIAKHGPPARYLCNKDPFTLPPPVYLSRLFPNSKSPPMVRDGRASVHSIPPRKVTIAGFDLNSYRDCLTKWNKAIEVTPPQCLEIGRSRCLPPPYEQLVLHPEQSMHAIMKFLDISWSDTVLHHEELIGKPGGVSLSKIERSTDQVIKPVNMEALSKWTPPIPGDVLQDMAHIPPMLARLGYDPYANPPHYGHPDPLVVNNTPPVLKGDYKTPATLKGH</sequence>
<comment type="function">
    <text evidence="1 13">Catalyzes the O-sulfation of tyrosine residues within acidic motifs of polypeptides, using 3'-phosphoadenylyl sulfate (PAPS) as cosubstrate.</text>
</comment>
<dbReference type="GO" id="GO:0008476">
    <property type="term" value="F:protein-tyrosine sulfotransferase activity"/>
    <property type="evidence" value="ECO:0007669"/>
    <property type="project" value="UniProtKB-EC"/>
</dbReference>
<feature type="chain" id="PRO_5029797483" description="Protein-tyrosine sulfotransferase" evidence="14">
    <location>
        <begin position="26"/>
        <end position="360"/>
    </location>
</feature>
<dbReference type="PANTHER" id="PTHR12788:SF6">
    <property type="entry name" value="PROTEIN-TYROSINE SULFOTRANSFERASE 2"/>
    <property type="match status" value="1"/>
</dbReference>
<dbReference type="AlphaFoldDB" id="A0A7K8PSV0"/>
<evidence type="ECO:0000256" key="5">
    <source>
        <dbReference type="ARBA" id="ARBA00022692"/>
    </source>
</evidence>
<evidence type="ECO:0000256" key="11">
    <source>
        <dbReference type="ARBA" id="ARBA00023180"/>
    </source>
</evidence>
<keyword evidence="4 13" id="KW-0808">Transferase</keyword>
<reference evidence="15 16" key="1">
    <citation type="submission" date="2019-09" db="EMBL/GenBank/DDBJ databases">
        <title>Bird 10,000 Genomes (B10K) Project - Family phase.</title>
        <authorList>
            <person name="Zhang G."/>
        </authorList>
    </citation>
    <scope>NUCLEOTIDE SEQUENCE [LARGE SCALE GENOMIC DNA]</scope>
    <source>
        <strain evidence="15">B10K-CU-031-03</strain>
        <tissue evidence="15">Muscle</tissue>
    </source>
</reference>
<keyword evidence="14" id="KW-0732">Signal</keyword>
<proteinExistence type="inferred from homology"/>
<keyword evidence="11" id="KW-0325">Glycoprotein</keyword>
<comment type="subcellular location">
    <subcellularLocation>
        <location evidence="2">Golgi apparatus membrane</location>
        <topology evidence="2">Single-pass type II membrane protein</topology>
    </subcellularLocation>
</comment>
<evidence type="ECO:0000256" key="12">
    <source>
        <dbReference type="ARBA" id="ARBA00048460"/>
    </source>
</evidence>
<dbReference type="PANTHER" id="PTHR12788">
    <property type="entry name" value="PROTEIN-TYROSINE SULFOTRANSFERASE 2"/>
    <property type="match status" value="1"/>
</dbReference>
<dbReference type="FunFam" id="3.40.50.300:FF:000290">
    <property type="entry name" value="Protein-tyrosine sulfotransferase"/>
    <property type="match status" value="1"/>
</dbReference>
<evidence type="ECO:0000256" key="6">
    <source>
        <dbReference type="ARBA" id="ARBA00022968"/>
    </source>
</evidence>
<evidence type="ECO:0000256" key="8">
    <source>
        <dbReference type="ARBA" id="ARBA00023034"/>
    </source>
</evidence>
<comment type="catalytic activity">
    <reaction evidence="12 13">
        <text>L-tyrosyl-[protein] + 3'-phosphoadenylyl sulfate = O-sulfo-L-tyrosine-[protein] + adenosine 3',5'-bisphosphate + H(+)</text>
        <dbReference type="Rhea" id="RHEA:16801"/>
        <dbReference type="Rhea" id="RHEA-COMP:10136"/>
        <dbReference type="Rhea" id="RHEA-COMP:11688"/>
        <dbReference type="ChEBI" id="CHEBI:15378"/>
        <dbReference type="ChEBI" id="CHEBI:46858"/>
        <dbReference type="ChEBI" id="CHEBI:58339"/>
        <dbReference type="ChEBI" id="CHEBI:58343"/>
        <dbReference type="ChEBI" id="CHEBI:65286"/>
        <dbReference type="EC" id="2.8.2.20"/>
    </reaction>
</comment>
<keyword evidence="9" id="KW-0472">Membrane</keyword>
<dbReference type="EMBL" id="VWPP01000560">
    <property type="protein sequence ID" value="NXE82092.1"/>
    <property type="molecule type" value="Genomic_DNA"/>
</dbReference>
<dbReference type="Pfam" id="PF13469">
    <property type="entry name" value="Sulfotransfer_3"/>
    <property type="match status" value="1"/>
</dbReference>
<evidence type="ECO:0000313" key="16">
    <source>
        <dbReference type="Proteomes" id="UP000525205"/>
    </source>
</evidence>
<dbReference type="InterPro" id="IPR027417">
    <property type="entry name" value="P-loop_NTPase"/>
</dbReference>
<evidence type="ECO:0000256" key="4">
    <source>
        <dbReference type="ARBA" id="ARBA00022679"/>
    </source>
</evidence>
<feature type="signal peptide" evidence="14">
    <location>
        <begin position="1"/>
        <end position="25"/>
    </location>
</feature>
<dbReference type="SUPFAM" id="SSF52540">
    <property type="entry name" value="P-loop containing nucleoside triphosphate hydrolases"/>
    <property type="match status" value="1"/>
</dbReference>
<evidence type="ECO:0000256" key="13">
    <source>
        <dbReference type="RuleBase" id="RU365018"/>
    </source>
</evidence>
<dbReference type="InterPro" id="IPR026634">
    <property type="entry name" value="TPST-like"/>
</dbReference>
<dbReference type="EC" id="2.8.2.20" evidence="13"/>
<keyword evidence="10" id="KW-1015">Disulfide bond</keyword>
<comment type="similarity">
    <text evidence="3 13">Belongs to the protein sulfotransferase family.</text>
</comment>
<keyword evidence="5" id="KW-0812">Transmembrane</keyword>
<keyword evidence="8" id="KW-0333">Golgi apparatus</keyword>
<comment type="caution">
    <text evidence="15">The sequence shown here is derived from an EMBL/GenBank/DDBJ whole genome shotgun (WGS) entry which is preliminary data.</text>
</comment>
<dbReference type="Proteomes" id="UP000525205">
    <property type="component" value="Unassembled WGS sequence"/>
</dbReference>
<feature type="non-terminal residue" evidence="15">
    <location>
        <position position="1"/>
    </location>
</feature>
<feature type="non-terminal residue" evidence="15">
    <location>
        <position position="360"/>
    </location>
</feature>
<keyword evidence="7" id="KW-1133">Transmembrane helix</keyword>
<evidence type="ECO:0000256" key="14">
    <source>
        <dbReference type="SAM" id="SignalP"/>
    </source>
</evidence>
<evidence type="ECO:0000256" key="1">
    <source>
        <dbReference type="ARBA" id="ARBA00003886"/>
    </source>
</evidence>
<accession>A0A7K8PSV0</accession>
<evidence type="ECO:0000256" key="7">
    <source>
        <dbReference type="ARBA" id="ARBA00022989"/>
    </source>
</evidence>
<dbReference type="Gene3D" id="3.40.50.300">
    <property type="entry name" value="P-loop containing nucleotide triphosphate hydrolases"/>
    <property type="match status" value="1"/>
</dbReference>
<name>A0A7K8PSV0_COCCO</name>
<evidence type="ECO:0000313" key="15">
    <source>
        <dbReference type="EMBL" id="NXE82092.1"/>
    </source>
</evidence>
<evidence type="ECO:0000256" key="10">
    <source>
        <dbReference type="ARBA" id="ARBA00023157"/>
    </source>
</evidence>
<evidence type="ECO:0000256" key="9">
    <source>
        <dbReference type="ARBA" id="ARBA00023136"/>
    </source>
</evidence>